<dbReference type="AlphaFoldDB" id="A0AAD7SGT3"/>
<name>A0AAD7SGT3_9TELE</name>
<feature type="region of interest" description="Disordered" evidence="1">
    <location>
        <begin position="193"/>
        <end position="244"/>
    </location>
</feature>
<evidence type="ECO:0000256" key="1">
    <source>
        <dbReference type="SAM" id="MobiDB-lite"/>
    </source>
</evidence>
<dbReference type="Proteomes" id="UP001221898">
    <property type="component" value="Unassembled WGS sequence"/>
</dbReference>
<dbReference type="EMBL" id="JAINUG010000066">
    <property type="protein sequence ID" value="KAJ8402022.1"/>
    <property type="molecule type" value="Genomic_DNA"/>
</dbReference>
<feature type="compositionally biased region" description="Polar residues" evidence="1">
    <location>
        <begin position="226"/>
        <end position="236"/>
    </location>
</feature>
<evidence type="ECO:0000313" key="2">
    <source>
        <dbReference type="EMBL" id="KAJ8402022.1"/>
    </source>
</evidence>
<gene>
    <name evidence="2" type="ORF">AAFF_G00372570</name>
</gene>
<organism evidence="2 3">
    <name type="scientific">Aldrovandia affinis</name>
    <dbReference type="NCBI Taxonomy" id="143900"/>
    <lineage>
        <taxon>Eukaryota</taxon>
        <taxon>Metazoa</taxon>
        <taxon>Chordata</taxon>
        <taxon>Craniata</taxon>
        <taxon>Vertebrata</taxon>
        <taxon>Euteleostomi</taxon>
        <taxon>Actinopterygii</taxon>
        <taxon>Neopterygii</taxon>
        <taxon>Teleostei</taxon>
        <taxon>Notacanthiformes</taxon>
        <taxon>Halosauridae</taxon>
        <taxon>Aldrovandia</taxon>
    </lineage>
</organism>
<proteinExistence type="predicted"/>
<reference evidence="2" key="1">
    <citation type="journal article" date="2023" name="Science">
        <title>Genome structures resolve the early diversification of teleost fishes.</title>
        <authorList>
            <person name="Parey E."/>
            <person name="Louis A."/>
            <person name="Montfort J."/>
            <person name="Bouchez O."/>
            <person name="Roques C."/>
            <person name="Iampietro C."/>
            <person name="Lluch J."/>
            <person name="Castinel A."/>
            <person name="Donnadieu C."/>
            <person name="Desvignes T."/>
            <person name="Floi Bucao C."/>
            <person name="Jouanno E."/>
            <person name="Wen M."/>
            <person name="Mejri S."/>
            <person name="Dirks R."/>
            <person name="Jansen H."/>
            <person name="Henkel C."/>
            <person name="Chen W.J."/>
            <person name="Zahm M."/>
            <person name="Cabau C."/>
            <person name="Klopp C."/>
            <person name="Thompson A.W."/>
            <person name="Robinson-Rechavi M."/>
            <person name="Braasch I."/>
            <person name="Lecointre G."/>
            <person name="Bobe J."/>
            <person name="Postlethwait J.H."/>
            <person name="Berthelot C."/>
            <person name="Roest Crollius H."/>
            <person name="Guiguen Y."/>
        </authorList>
    </citation>
    <scope>NUCLEOTIDE SEQUENCE</scope>
    <source>
        <strain evidence="2">NC1722</strain>
    </source>
</reference>
<evidence type="ECO:0000313" key="3">
    <source>
        <dbReference type="Proteomes" id="UP001221898"/>
    </source>
</evidence>
<sequence>MVTGNSGCLYEIDLHVLQKVEERTTMDGRAEERKIRMQKRRKTLFKGEIRHLAEEDMRRRARMEDKIKTMLKEVEENLDSSLQQVRSRSMDALPQHVGGEAIKEKISEIMREMDKVSDIQFMLLFKKHDSMDFDGPNMSEWIPDSSEHSSHRPERRFSVRSSIRSSGEDSGMGSEYSLLHILDRPSHWLYRKPPSAPSTLPPPTLACTPILRNHGTLHNPSPGANRLSSQRSNQFRSDTEFSPC</sequence>
<keyword evidence="3" id="KW-1185">Reference proteome</keyword>
<accession>A0AAD7SGT3</accession>
<protein>
    <submittedName>
        <fullName evidence="2">Uncharacterized protein</fullName>
    </submittedName>
</protein>
<feature type="compositionally biased region" description="Pro residues" evidence="1">
    <location>
        <begin position="194"/>
        <end position="204"/>
    </location>
</feature>
<feature type="region of interest" description="Disordered" evidence="1">
    <location>
        <begin position="138"/>
        <end position="173"/>
    </location>
</feature>
<feature type="compositionally biased region" description="Basic and acidic residues" evidence="1">
    <location>
        <begin position="145"/>
        <end position="157"/>
    </location>
</feature>
<comment type="caution">
    <text evidence="2">The sequence shown here is derived from an EMBL/GenBank/DDBJ whole genome shotgun (WGS) entry which is preliminary data.</text>
</comment>